<keyword evidence="3" id="KW-0378">Hydrolase</keyword>
<reference evidence="9 10" key="1">
    <citation type="journal article" date="2019" name="Int. J. Syst. Evol. Microbiol.">
        <title>The Global Catalogue of Microorganisms (GCM) 10K type strain sequencing project: providing services to taxonomists for standard genome sequencing and annotation.</title>
        <authorList>
            <consortium name="The Broad Institute Genomics Platform"/>
            <consortium name="The Broad Institute Genome Sequencing Center for Infectious Disease"/>
            <person name="Wu L."/>
            <person name="Ma J."/>
        </authorList>
    </citation>
    <scope>NUCLEOTIDE SEQUENCE [LARGE SCALE GENOMIC DNA]</scope>
    <source>
        <strain evidence="9 10">JCM 15309</strain>
    </source>
</reference>
<dbReference type="RefSeq" id="WP_344043804.1">
    <property type="nucleotide sequence ID" value="NZ_BAAAPB010000001.1"/>
</dbReference>
<comment type="catalytic activity">
    <reaction evidence="1">
        <text>Hydrolysis of terminal non-reducing alpha-L-rhamnose residues in alpha-L-rhamnosides.</text>
        <dbReference type="EC" id="3.2.1.40"/>
    </reaction>
</comment>
<dbReference type="InterPro" id="IPR035396">
    <property type="entry name" value="Bac_rhamnosid6H"/>
</dbReference>
<dbReference type="InterPro" id="IPR058094">
    <property type="entry name" value="Ig-like_OmpL47-like"/>
</dbReference>
<dbReference type="InterPro" id="IPR013783">
    <property type="entry name" value="Ig-like_fold"/>
</dbReference>
<dbReference type="Gene3D" id="2.60.120.560">
    <property type="entry name" value="Exo-inulinase, domain 1"/>
    <property type="match status" value="1"/>
</dbReference>
<dbReference type="EMBL" id="BAAAPB010000001">
    <property type="protein sequence ID" value="GAA1955912.1"/>
    <property type="molecule type" value="Genomic_DNA"/>
</dbReference>
<feature type="domain" description="Alpha-L-rhamnosidase six-hairpin glycosidase" evidence="7">
    <location>
        <begin position="620"/>
        <end position="935"/>
    </location>
</feature>
<evidence type="ECO:0000256" key="3">
    <source>
        <dbReference type="ARBA" id="ARBA00022801"/>
    </source>
</evidence>
<dbReference type="InterPro" id="IPR016007">
    <property type="entry name" value="Alpha_rhamnosid"/>
</dbReference>
<evidence type="ECO:0000259" key="6">
    <source>
        <dbReference type="Pfam" id="PF08531"/>
    </source>
</evidence>
<dbReference type="Pfam" id="PF17389">
    <property type="entry name" value="Bac_rhamnosid6H"/>
    <property type="match status" value="1"/>
</dbReference>
<dbReference type="PANTHER" id="PTHR33307">
    <property type="entry name" value="ALPHA-RHAMNOSIDASE (EUROFUNG)"/>
    <property type="match status" value="1"/>
</dbReference>
<dbReference type="NCBIfam" id="NF038114">
    <property type="entry name" value="rightmost"/>
    <property type="match status" value="1"/>
</dbReference>
<dbReference type="InterPro" id="IPR013737">
    <property type="entry name" value="Bac_rhamnosid_N"/>
</dbReference>
<dbReference type="InterPro" id="IPR035398">
    <property type="entry name" value="Bac_rhamnosid_C"/>
</dbReference>
<dbReference type="NCBIfam" id="NF047446">
    <property type="entry name" value="barrel_OmpL47"/>
    <property type="match status" value="2"/>
</dbReference>
<dbReference type="Pfam" id="PF17390">
    <property type="entry name" value="Bac_rhamnosid_C"/>
    <property type="match status" value="1"/>
</dbReference>
<dbReference type="Gene3D" id="2.60.420.10">
    <property type="entry name" value="Maltose phosphorylase, domain 3"/>
    <property type="match status" value="1"/>
</dbReference>
<feature type="signal peptide" evidence="4">
    <location>
        <begin position="1"/>
        <end position="29"/>
    </location>
</feature>
<evidence type="ECO:0000259" key="7">
    <source>
        <dbReference type="Pfam" id="PF17389"/>
    </source>
</evidence>
<feature type="domain" description="Bacterial alpha-L-rhamnosidase N-terminal" evidence="6">
    <location>
        <begin position="361"/>
        <end position="514"/>
    </location>
</feature>
<dbReference type="Pfam" id="PF25788">
    <property type="entry name" value="Ig_Rha78A_N"/>
    <property type="match status" value="1"/>
</dbReference>
<dbReference type="Pfam" id="PF08531">
    <property type="entry name" value="Bac_rhamnosid_N"/>
    <property type="match status" value="1"/>
</dbReference>
<protein>
    <recommendedName>
        <fullName evidence="2">alpha-L-rhamnosidase</fullName>
        <ecNumber evidence="2">3.2.1.40</ecNumber>
    </recommendedName>
</protein>
<evidence type="ECO:0000313" key="9">
    <source>
        <dbReference type="EMBL" id="GAA1955912.1"/>
    </source>
</evidence>
<feature type="domain" description="Alpha-L-rhamnosidase C-terminal" evidence="8">
    <location>
        <begin position="951"/>
        <end position="1018"/>
    </location>
</feature>
<feature type="chain" id="PRO_5045751143" description="alpha-L-rhamnosidase" evidence="4">
    <location>
        <begin position="30"/>
        <end position="1448"/>
    </location>
</feature>
<proteinExistence type="predicted"/>
<dbReference type="InterPro" id="IPR008902">
    <property type="entry name" value="Rhamnosid_concanavalin"/>
</dbReference>
<feature type="domain" description="Alpha-L-rhamnosidase concanavalin-like" evidence="5">
    <location>
        <begin position="515"/>
        <end position="607"/>
    </location>
</feature>
<dbReference type="Pfam" id="PF05592">
    <property type="entry name" value="Bac_rhamnosid"/>
    <property type="match status" value="1"/>
</dbReference>
<evidence type="ECO:0000313" key="10">
    <source>
        <dbReference type="Proteomes" id="UP001500571"/>
    </source>
</evidence>
<dbReference type="InterPro" id="IPR012341">
    <property type="entry name" value="6hp_glycosidase-like_sf"/>
</dbReference>
<dbReference type="Gene3D" id="1.50.10.10">
    <property type="match status" value="1"/>
</dbReference>
<keyword evidence="4" id="KW-0732">Signal</keyword>
<dbReference type="InterPro" id="IPR008928">
    <property type="entry name" value="6-hairpin_glycosidase_sf"/>
</dbReference>
<keyword evidence="10" id="KW-1185">Reference proteome</keyword>
<dbReference type="Gene3D" id="2.60.120.260">
    <property type="entry name" value="Galactose-binding domain-like"/>
    <property type="match status" value="2"/>
</dbReference>
<dbReference type="EC" id="3.2.1.40" evidence="2"/>
<gene>
    <name evidence="9" type="ORF">GCM10009798_14020</name>
</gene>
<dbReference type="SUPFAM" id="SSF48208">
    <property type="entry name" value="Six-hairpin glycosidases"/>
    <property type="match status" value="1"/>
</dbReference>
<dbReference type="Proteomes" id="UP001500571">
    <property type="component" value="Unassembled WGS sequence"/>
</dbReference>
<comment type="caution">
    <text evidence="9">The sequence shown here is derived from an EMBL/GenBank/DDBJ whole genome shotgun (WGS) entry which is preliminary data.</text>
</comment>
<dbReference type="PANTHER" id="PTHR33307:SF6">
    <property type="entry name" value="ALPHA-RHAMNOSIDASE (EUROFUNG)-RELATED"/>
    <property type="match status" value="1"/>
</dbReference>
<evidence type="ECO:0000256" key="4">
    <source>
        <dbReference type="SAM" id="SignalP"/>
    </source>
</evidence>
<organism evidence="9 10">
    <name type="scientific">Nocardioides panacihumi</name>
    <dbReference type="NCBI Taxonomy" id="400774"/>
    <lineage>
        <taxon>Bacteria</taxon>
        <taxon>Bacillati</taxon>
        <taxon>Actinomycetota</taxon>
        <taxon>Actinomycetes</taxon>
        <taxon>Propionibacteriales</taxon>
        <taxon>Nocardioidaceae</taxon>
        <taxon>Nocardioides</taxon>
    </lineage>
</organism>
<evidence type="ECO:0000259" key="5">
    <source>
        <dbReference type="Pfam" id="PF05592"/>
    </source>
</evidence>
<evidence type="ECO:0000256" key="2">
    <source>
        <dbReference type="ARBA" id="ARBA00012652"/>
    </source>
</evidence>
<evidence type="ECO:0000256" key="1">
    <source>
        <dbReference type="ARBA" id="ARBA00001445"/>
    </source>
</evidence>
<accession>A0ABN2QP56</accession>
<evidence type="ECO:0000259" key="8">
    <source>
        <dbReference type="Pfam" id="PF17390"/>
    </source>
</evidence>
<sequence length="1448" mass="153138">MRRSFLSVLVGLQLVVCAFLAQAMPAAQAAPVSSEDRPVGLTVGQLPAPSDVDDLTAPLLGWEVPTATQTGYQVQVASSADALGSPDVWDSGKVVSSASTNVAYAGPKLAAAESYVWRVRTWDGADVASPWSAPSRFGTAAGATWGDSQPIWLGGAAASSSWSDYTLTGVFRITAVNASIVFRAKDANNYLMWQFRGNGVNTLAPHTRINGTFTQLKSVALPKALVTNTDYAFKIEAVGSTIRTYLDGTLVDTTTNSSFATGSIGFRTGSTETSSWDDLKVTSASGEVLYLNSFNQPSTDFPCATVSNGRLLVPVNANCVYGAAATDWAFLRGEVTLQDKPIAWANVFATGASTTPARQFVYKLWLNGTFVGLGPTRPIATETRYDGYDVTALLHRGQANALGAIAYTTSDKRFQAYMVVEYADGTRQTFGTGPSWKTYNGAAVYPAAGSIGTSYYVAPKENIQSSAYPTGFDQPGFDDSSWLPASTKDAFSSLEATPTAKVQQQLKTPVSVVEKSPGNYFIDYGRTWVGGLSLDVVGTAGQVLDVRFGEALSAPQTVQYAMATGNSYQDKWTLRAGPQHLETWGMRVFRYAEVLGAPSGLTAKDFPALAQLYPYDPDGASFDSADSNLNQVWALSRNTVDATNHNLYVDSWTRERGAYEADSYLQMMSNFFVSDDPTLGNYSLEYLLTGRTWPTEWPMYMILAFHDSYQQTGDMAALARNYAALKAKLPAQWLEASTGLIRKDTGSNGASSCNDCDIVDWPTSERDGYVFRPYNTVINAIGYRSYVDMADIATALGKPDDAASFTAIATRMRDAVNARMFDPAKGAYRDGLNADGTPVAHYAVQASVFAAAFGIADSDRAAQASEYLRTRGMVCSVYCAAFLVRSLYNGDRADVAHAMLTGTGLRSWMNMIKVGAGATMEAWDVSLKSNLTYSHPWAASPAFNVPQGMFGIQPTTPGYATFDVRPQPADVAWAHVTVPTLKGRIGAAYDTIDGRTDVGVYVPGNTAARISVPDASGASTDDTVYVDGKATPATYDRGYLQVEHVAAGCHVLSLTAGATASEDGRLTSVCPPGTEPDLTAPVVAVSVDPAEPSGPGGWYVGDVTVTATATDARSGVASVEYMTEGGDWTPVTGPIAAAEGEHTYLFRATDHEGNVSGTGSVTVRRDVTAPEVTGALDPSAPDGDDGWYAGQPTLHLAATDSASGVSAIELSTGDAGEWQPYSDDVAVPEGVTTYRFRAVDNVGHVSAVGSLTVKRDSTGPDLTWSGAIRDGDSYVYGSVPSAPTCAVTDAGSGPAGCAVTGYSAEVGAHTLTATGRDVAGNTTVATRDYQVQAWRLVGFTSPVDMNGVVNTVKGGSTVPLKFEVFAGSTELTDTSAIKALTATRTSCDTSAPADEIELTTTGDTGVRYDASAGTFVANWKTPKDPGGCYQVSVTTQDGSRLSAGFRLR</sequence>
<dbReference type="Gene3D" id="2.60.40.10">
    <property type="entry name" value="Immunoglobulins"/>
    <property type="match status" value="2"/>
</dbReference>
<name>A0ABN2QP56_9ACTN</name>